<evidence type="ECO:0000256" key="2">
    <source>
        <dbReference type="SAM" id="SignalP"/>
    </source>
</evidence>
<feature type="signal peptide" evidence="2">
    <location>
        <begin position="1"/>
        <end position="20"/>
    </location>
</feature>
<dbReference type="PANTHER" id="PTHR36299:SF1">
    <property type="entry name" value="DUF4773 DOMAIN-CONTAINING PROTEIN"/>
    <property type="match status" value="1"/>
</dbReference>
<dbReference type="Pfam" id="PF15998">
    <property type="entry name" value="DUF4773"/>
    <property type="match status" value="1"/>
</dbReference>
<sequence>MLSKWFCLILLILVIQDGNASTGYIDVTKYDMTYYDPTTRLGLKGKLENVGRDPLSGVAFRGIACNCEGPTCSCCAGVNITTFNFDRRACTNFTYFPEDFAVNVTFMVNDKVLLKTGLLSAKNPEPICMPFYLPFISFCMRFFDIYTSGKNLHACMDLETRVVNWPILVLHFDCVKIGADGISWMKPEDFNILHAEVGKPEICGPEEYDHVDFEPDSTETPSNQTSTLTPEEEDHIGQLKL</sequence>
<reference evidence="4 5" key="1">
    <citation type="journal article" date="2014" name="Curr. Biol.">
        <title>The genome of the clonal raider ant Cerapachys biroi.</title>
        <authorList>
            <person name="Oxley P.R."/>
            <person name="Ji L."/>
            <person name="Fetter-Pruneda I."/>
            <person name="McKenzie S.K."/>
            <person name="Li C."/>
            <person name="Hu H."/>
            <person name="Zhang G."/>
            <person name="Kronauer D.J."/>
        </authorList>
    </citation>
    <scope>NUCLEOTIDE SEQUENCE [LARGE SCALE GENOMIC DNA]</scope>
</reference>
<feature type="region of interest" description="Disordered" evidence="1">
    <location>
        <begin position="208"/>
        <end position="241"/>
    </location>
</feature>
<evidence type="ECO:0000313" key="5">
    <source>
        <dbReference type="Proteomes" id="UP000053097"/>
    </source>
</evidence>
<dbReference type="PANTHER" id="PTHR36299">
    <property type="entry name" value="AGAP008005-PA"/>
    <property type="match status" value="1"/>
</dbReference>
<feature type="chain" id="PRO_5001541178" description="DUF4773 domain-containing protein" evidence="2">
    <location>
        <begin position="21"/>
        <end position="241"/>
    </location>
</feature>
<evidence type="ECO:0000256" key="1">
    <source>
        <dbReference type="SAM" id="MobiDB-lite"/>
    </source>
</evidence>
<keyword evidence="5" id="KW-1185">Reference proteome</keyword>
<feature type="domain" description="DUF4773" evidence="3">
    <location>
        <begin position="65"/>
        <end position="181"/>
    </location>
</feature>
<dbReference type="InterPro" id="IPR031941">
    <property type="entry name" value="DUF4773"/>
</dbReference>
<accession>A0A026W4L5</accession>
<gene>
    <name evidence="4" type="ORF">X777_11472</name>
</gene>
<dbReference type="Proteomes" id="UP000053097">
    <property type="component" value="Unassembled WGS sequence"/>
</dbReference>
<feature type="compositionally biased region" description="Polar residues" evidence="1">
    <location>
        <begin position="218"/>
        <end position="229"/>
    </location>
</feature>
<dbReference type="OrthoDB" id="5952164at2759"/>
<dbReference type="EMBL" id="KK107488">
    <property type="protein sequence ID" value="EZA49984.1"/>
    <property type="molecule type" value="Genomic_DNA"/>
</dbReference>
<evidence type="ECO:0000259" key="3">
    <source>
        <dbReference type="Pfam" id="PF15998"/>
    </source>
</evidence>
<keyword evidence="2" id="KW-0732">Signal</keyword>
<protein>
    <recommendedName>
        <fullName evidence="3">DUF4773 domain-containing protein</fullName>
    </recommendedName>
</protein>
<evidence type="ECO:0000313" key="4">
    <source>
        <dbReference type="EMBL" id="EZA49984.1"/>
    </source>
</evidence>
<name>A0A026W4L5_OOCBI</name>
<dbReference type="OMA" id="MDVTDFS"/>
<proteinExistence type="predicted"/>
<organism evidence="4 5">
    <name type="scientific">Ooceraea biroi</name>
    <name type="common">Clonal raider ant</name>
    <name type="synonym">Cerapachys biroi</name>
    <dbReference type="NCBI Taxonomy" id="2015173"/>
    <lineage>
        <taxon>Eukaryota</taxon>
        <taxon>Metazoa</taxon>
        <taxon>Ecdysozoa</taxon>
        <taxon>Arthropoda</taxon>
        <taxon>Hexapoda</taxon>
        <taxon>Insecta</taxon>
        <taxon>Pterygota</taxon>
        <taxon>Neoptera</taxon>
        <taxon>Endopterygota</taxon>
        <taxon>Hymenoptera</taxon>
        <taxon>Apocrita</taxon>
        <taxon>Aculeata</taxon>
        <taxon>Formicoidea</taxon>
        <taxon>Formicidae</taxon>
        <taxon>Dorylinae</taxon>
        <taxon>Ooceraea</taxon>
    </lineage>
</organism>
<dbReference type="AlphaFoldDB" id="A0A026W4L5"/>
<dbReference type="STRING" id="2015173.A0A026W4L5"/>